<feature type="transmembrane region" description="Helical" evidence="13">
    <location>
        <begin position="192"/>
        <end position="216"/>
    </location>
</feature>
<accession>A0A6I0F598</accession>
<evidence type="ECO:0000313" key="14">
    <source>
        <dbReference type="EMBL" id="KAB3534889.1"/>
    </source>
</evidence>
<dbReference type="PIRSF" id="PIRSF006603">
    <property type="entry name" value="DinF"/>
    <property type="match status" value="1"/>
</dbReference>
<evidence type="ECO:0000256" key="8">
    <source>
        <dbReference type="ARBA" id="ARBA00022692"/>
    </source>
</evidence>
<evidence type="ECO:0000256" key="7">
    <source>
        <dbReference type="ARBA" id="ARBA00022475"/>
    </source>
</evidence>
<evidence type="ECO:0000256" key="4">
    <source>
        <dbReference type="ARBA" id="ARBA00020268"/>
    </source>
</evidence>
<dbReference type="Proteomes" id="UP000432715">
    <property type="component" value="Unassembled WGS sequence"/>
</dbReference>
<feature type="transmembrane region" description="Helical" evidence="13">
    <location>
        <begin position="92"/>
        <end position="114"/>
    </location>
</feature>
<proteinExistence type="inferred from homology"/>
<gene>
    <name evidence="14" type="ORF">F8154_07700</name>
</gene>
<feature type="transmembrane region" description="Helical" evidence="13">
    <location>
        <begin position="277"/>
        <end position="302"/>
    </location>
</feature>
<feature type="transmembrane region" description="Helical" evidence="13">
    <location>
        <begin position="394"/>
        <end position="414"/>
    </location>
</feature>
<protein>
    <recommendedName>
        <fullName evidence="4">Probable multidrug resistance protein NorM</fullName>
    </recommendedName>
    <alternativeName>
        <fullName evidence="12">Multidrug-efflux transporter</fullName>
    </alternativeName>
</protein>
<keyword evidence="8 13" id="KW-0812">Transmembrane</keyword>
<feature type="transmembrane region" description="Helical" evidence="13">
    <location>
        <begin position="364"/>
        <end position="382"/>
    </location>
</feature>
<dbReference type="PANTHER" id="PTHR43298">
    <property type="entry name" value="MULTIDRUG RESISTANCE PROTEIN NORM-RELATED"/>
    <property type="match status" value="1"/>
</dbReference>
<dbReference type="GO" id="GO:0015297">
    <property type="term" value="F:antiporter activity"/>
    <property type="evidence" value="ECO:0007669"/>
    <property type="project" value="UniProtKB-KW"/>
</dbReference>
<reference evidence="14 15" key="1">
    <citation type="submission" date="2019-10" db="EMBL/GenBank/DDBJ databases">
        <title>Alkaliphilus serpentinus sp. nov. and Alkaliphilus pronyensis sp. nov., two novel anaerobic alkaliphilic species isolated from the serpentinized-hosted hydrothermal field of the Prony Bay (New Caledonia).</title>
        <authorList>
            <person name="Postec A."/>
        </authorList>
    </citation>
    <scope>NUCLEOTIDE SEQUENCE [LARGE SCALE GENOMIC DNA]</scope>
    <source>
        <strain evidence="14 15">LacV</strain>
    </source>
</reference>
<evidence type="ECO:0000256" key="9">
    <source>
        <dbReference type="ARBA" id="ARBA00022989"/>
    </source>
</evidence>
<dbReference type="PANTHER" id="PTHR43298:SF2">
    <property type="entry name" value="FMN_FAD EXPORTER YEEO-RELATED"/>
    <property type="match status" value="1"/>
</dbReference>
<sequence>MLQQKTRYKDFYKVMASIAIPIALQNLISSSLNAVDTVMIGNLGAAEIAAVGLSNQVFFIFVLILFGINSGMSIFTAQYWGKQDINSIKKVLGLALALGLSFSFVFFVAAAVFPQFILKIFTEDIKVIELGSEYLRIVSFSYVFTGISFAYSFILRSTGNAKLPMMVSAISLLGNTLLNFVLIFGVGSIPPLGIKGAAIATLLSRILETILILSYIYHSYEVLAVKSLKVFKISKGFLKQVMATTTPVILNEALWALGMSMYSVSYARISTEAVASVQIALTIQGIFQVIGMGLGNASAVMIGNVIGANQEKKAVDYAKKFSAMGIITGGIIGIIMIILAPYVIRLFNVSEIVSLNAVRILRVFALFMAFKFYNIILIIGILRSGGDTRFSLFLELSSVWLFGVPMVFIGAHIWRLPIHFVVVLVSCEEIIKMVVGFGRVASKKWVKRVIEYN</sequence>
<feature type="transmembrane region" description="Helical" evidence="13">
    <location>
        <begin position="58"/>
        <end position="80"/>
    </location>
</feature>
<dbReference type="AlphaFoldDB" id="A0A6I0F598"/>
<comment type="subcellular location">
    <subcellularLocation>
        <location evidence="2">Cell membrane</location>
        <topology evidence="2">Multi-pass membrane protein</topology>
    </subcellularLocation>
</comment>
<feature type="transmembrane region" description="Helical" evidence="13">
    <location>
        <begin position="166"/>
        <end position="186"/>
    </location>
</feature>
<evidence type="ECO:0000256" key="2">
    <source>
        <dbReference type="ARBA" id="ARBA00004651"/>
    </source>
</evidence>
<evidence type="ECO:0000256" key="12">
    <source>
        <dbReference type="ARBA" id="ARBA00031636"/>
    </source>
</evidence>
<dbReference type="Pfam" id="PF01554">
    <property type="entry name" value="MatE"/>
    <property type="match status" value="2"/>
</dbReference>
<keyword evidence="9 13" id="KW-1133">Transmembrane helix</keyword>
<feature type="transmembrane region" description="Helical" evidence="13">
    <location>
        <begin position="134"/>
        <end position="154"/>
    </location>
</feature>
<evidence type="ECO:0000313" key="15">
    <source>
        <dbReference type="Proteomes" id="UP000432715"/>
    </source>
</evidence>
<feature type="transmembrane region" description="Helical" evidence="13">
    <location>
        <begin position="323"/>
        <end position="344"/>
    </location>
</feature>
<evidence type="ECO:0000256" key="6">
    <source>
        <dbReference type="ARBA" id="ARBA00022449"/>
    </source>
</evidence>
<feature type="transmembrane region" description="Helical" evidence="13">
    <location>
        <begin position="237"/>
        <end position="257"/>
    </location>
</feature>
<dbReference type="NCBIfam" id="TIGR00797">
    <property type="entry name" value="matE"/>
    <property type="match status" value="1"/>
</dbReference>
<dbReference type="OrthoDB" id="9780160at2"/>
<dbReference type="GO" id="GO:0006811">
    <property type="term" value="P:monoatomic ion transport"/>
    <property type="evidence" value="ECO:0007669"/>
    <property type="project" value="UniProtKB-KW"/>
</dbReference>
<keyword evidence="7" id="KW-1003">Cell membrane</keyword>
<evidence type="ECO:0000256" key="3">
    <source>
        <dbReference type="ARBA" id="ARBA00010199"/>
    </source>
</evidence>
<comment type="caution">
    <text evidence="14">The sequence shown here is derived from an EMBL/GenBank/DDBJ whole genome shotgun (WGS) entry which is preliminary data.</text>
</comment>
<dbReference type="InterPro" id="IPR048279">
    <property type="entry name" value="MdtK-like"/>
</dbReference>
<keyword evidence="10" id="KW-0406">Ion transport</keyword>
<evidence type="ECO:0000256" key="1">
    <source>
        <dbReference type="ARBA" id="ARBA00003408"/>
    </source>
</evidence>
<keyword evidence="6" id="KW-0050">Antiport</keyword>
<name>A0A6I0F598_9FIRM</name>
<evidence type="ECO:0000256" key="13">
    <source>
        <dbReference type="SAM" id="Phobius"/>
    </source>
</evidence>
<dbReference type="GO" id="GO:0042910">
    <property type="term" value="F:xenobiotic transmembrane transporter activity"/>
    <property type="evidence" value="ECO:0007669"/>
    <property type="project" value="InterPro"/>
</dbReference>
<evidence type="ECO:0000256" key="10">
    <source>
        <dbReference type="ARBA" id="ARBA00023065"/>
    </source>
</evidence>
<dbReference type="InterPro" id="IPR002528">
    <property type="entry name" value="MATE_fam"/>
</dbReference>
<organism evidence="14 15">
    <name type="scientific">Alkaliphilus pronyensis</name>
    <dbReference type="NCBI Taxonomy" id="1482732"/>
    <lineage>
        <taxon>Bacteria</taxon>
        <taxon>Bacillati</taxon>
        <taxon>Bacillota</taxon>
        <taxon>Clostridia</taxon>
        <taxon>Peptostreptococcales</taxon>
        <taxon>Natronincolaceae</taxon>
        <taxon>Alkaliphilus</taxon>
    </lineage>
</organism>
<dbReference type="EMBL" id="WBZC01000024">
    <property type="protein sequence ID" value="KAB3534889.1"/>
    <property type="molecule type" value="Genomic_DNA"/>
</dbReference>
<keyword evidence="15" id="KW-1185">Reference proteome</keyword>
<keyword evidence="5" id="KW-0813">Transport</keyword>
<keyword evidence="11 13" id="KW-0472">Membrane</keyword>
<comment type="similarity">
    <text evidence="3">Belongs to the multi antimicrobial extrusion (MATE) (TC 2.A.66.1) family.</text>
</comment>
<comment type="function">
    <text evidence="1">Multidrug efflux pump.</text>
</comment>
<dbReference type="InterPro" id="IPR050222">
    <property type="entry name" value="MATE_MdtK"/>
</dbReference>
<dbReference type="CDD" id="cd13134">
    <property type="entry name" value="MATE_like_8"/>
    <property type="match status" value="1"/>
</dbReference>
<feature type="transmembrane region" description="Helical" evidence="13">
    <location>
        <begin position="420"/>
        <end position="438"/>
    </location>
</feature>
<evidence type="ECO:0000256" key="5">
    <source>
        <dbReference type="ARBA" id="ARBA00022448"/>
    </source>
</evidence>
<dbReference type="GO" id="GO:0005886">
    <property type="term" value="C:plasma membrane"/>
    <property type="evidence" value="ECO:0007669"/>
    <property type="project" value="UniProtKB-SubCell"/>
</dbReference>
<evidence type="ECO:0000256" key="11">
    <source>
        <dbReference type="ARBA" id="ARBA00023136"/>
    </source>
</evidence>